<comment type="caution">
    <text evidence="3">The sequence shown here is derived from an EMBL/GenBank/DDBJ whole genome shotgun (WGS) entry which is preliminary data.</text>
</comment>
<keyword evidence="1" id="KW-0812">Transmembrane</keyword>
<dbReference type="RefSeq" id="WP_165913446.1">
    <property type="nucleotide sequence ID" value="NZ_NRRH01000014.1"/>
</dbReference>
<dbReference type="Proteomes" id="UP000295247">
    <property type="component" value="Unassembled WGS sequence"/>
</dbReference>
<keyword evidence="1" id="KW-1133">Transmembrane helix</keyword>
<dbReference type="PANTHER" id="PTHR43685">
    <property type="entry name" value="GLYCOSYLTRANSFERASE"/>
    <property type="match status" value="1"/>
</dbReference>
<name>A0A4R4ACP5_MARGR</name>
<sequence length="379" mass="39945">MTVSLVILLSVAAAIAIAALLALPALLTLLPEREPGARLGGGLPGTVSLIVPVHGSGAALAAKLDSLRGQRWGPGRLELILSLDGPVADLPVLPDLPGVDCRVLRNPRRGKYGALNAAVAASAGELLLFSDLDARLAPGALAAMVAVFAEADVGAACARVAVDREDGLMQARYWDHESRLKAREMARLGSITASNGTLLAIRRVLFRPIPAGVVDDLFVGLCAVGAGRRFVFVPEAVALMPPPARTLRRVFARQRRIVCRGLNALRHCPQALSVRRHGRYALALIAHKVLRRAFPLALVLGLAALLALALHDGGGWLVLALAALGGLGGALGLVAALGLDRDPGRWPRVLTLVPWALCVNAGIAMGWYDFLRGRRVTQW</sequence>
<dbReference type="Pfam" id="PF00535">
    <property type="entry name" value="Glycos_transf_2"/>
    <property type="match status" value="1"/>
</dbReference>
<dbReference type="InterPro" id="IPR029044">
    <property type="entry name" value="Nucleotide-diphossugar_trans"/>
</dbReference>
<organism evidence="3 4">
    <name type="scientific">Marichromatium gracile</name>
    <name type="common">Chromatium gracile</name>
    <dbReference type="NCBI Taxonomy" id="1048"/>
    <lineage>
        <taxon>Bacteria</taxon>
        <taxon>Pseudomonadati</taxon>
        <taxon>Pseudomonadota</taxon>
        <taxon>Gammaproteobacteria</taxon>
        <taxon>Chromatiales</taxon>
        <taxon>Chromatiaceae</taxon>
        <taxon>Marichromatium</taxon>
    </lineage>
</organism>
<proteinExistence type="predicted"/>
<accession>A0A4R4ACP5</accession>
<dbReference type="Gene3D" id="3.90.550.10">
    <property type="entry name" value="Spore Coat Polysaccharide Biosynthesis Protein SpsA, Chain A"/>
    <property type="match status" value="1"/>
</dbReference>
<feature type="transmembrane region" description="Helical" evidence="1">
    <location>
        <begin position="316"/>
        <end position="337"/>
    </location>
</feature>
<dbReference type="AlphaFoldDB" id="A0A4R4ACP5"/>
<evidence type="ECO:0000259" key="2">
    <source>
        <dbReference type="Pfam" id="PF00535"/>
    </source>
</evidence>
<dbReference type="GO" id="GO:0016740">
    <property type="term" value="F:transferase activity"/>
    <property type="evidence" value="ECO:0007669"/>
    <property type="project" value="UniProtKB-KW"/>
</dbReference>
<dbReference type="SUPFAM" id="SSF53448">
    <property type="entry name" value="Nucleotide-diphospho-sugar transferases"/>
    <property type="match status" value="1"/>
</dbReference>
<evidence type="ECO:0000313" key="3">
    <source>
        <dbReference type="EMBL" id="TCW36823.1"/>
    </source>
</evidence>
<dbReference type="EMBL" id="SMDC01000003">
    <property type="protein sequence ID" value="TCW36823.1"/>
    <property type="molecule type" value="Genomic_DNA"/>
</dbReference>
<evidence type="ECO:0000313" key="4">
    <source>
        <dbReference type="Proteomes" id="UP000295247"/>
    </source>
</evidence>
<dbReference type="InterPro" id="IPR001173">
    <property type="entry name" value="Glyco_trans_2-like"/>
</dbReference>
<gene>
    <name evidence="3" type="ORF">EDC29_10315</name>
</gene>
<reference evidence="3 4" key="1">
    <citation type="submission" date="2019-03" db="EMBL/GenBank/DDBJ databases">
        <title>Genomic Encyclopedia of Type Strains, Phase IV (KMG-IV): sequencing the most valuable type-strain genomes for metagenomic binning, comparative biology and taxonomic classification.</title>
        <authorList>
            <person name="Goeker M."/>
        </authorList>
    </citation>
    <scope>NUCLEOTIDE SEQUENCE [LARGE SCALE GENOMIC DNA]</scope>
    <source>
        <strain evidence="3 4">DSM 203</strain>
    </source>
</reference>
<feature type="transmembrane region" description="Helical" evidence="1">
    <location>
        <begin position="6"/>
        <end position="30"/>
    </location>
</feature>
<dbReference type="InterPro" id="IPR050834">
    <property type="entry name" value="Glycosyltransf_2"/>
</dbReference>
<feature type="transmembrane region" description="Helical" evidence="1">
    <location>
        <begin position="349"/>
        <end position="368"/>
    </location>
</feature>
<feature type="domain" description="Glycosyltransferase 2-like" evidence="2">
    <location>
        <begin position="48"/>
        <end position="205"/>
    </location>
</feature>
<dbReference type="PANTHER" id="PTHR43685:SF3">
    <property type="entry name" value="SLR2126 PROTEIN"/>
    <property type="match status" value="1"/>
</dbReference>
<protein>
    <submittedName>
        <fullName evidence="3">Cellulose synthase/poly-beta-1,6-N-acetylglucosamine synthase-like glycosyltransferase</fullName>
    </submittedName>
</protein>
<evidence type="ECO:0000256" key="1">
    <source>
        <dbReference type="SAM" id="Phobius"/>
    </source>
</evidence>
<keyword evidence="3" id="KW-0808">Transferase</keyword>
<keyword evidence="1" id="KW-0472">Membrane</keyword>
<feature type="transmembrane region" description="Helical" evidence="1">
    <location>
        <begin position="293"/>
        <end position="310"/>
    </location>
</feature>